<dbReference type="PIRSF" id="PIRSF036628">
    <property type="entry name" value="IolB"/>
    <property type="match status" value="1"/>
</dbReference>
<dbReference type="Pfam" id="PF04962">
    <property type="entry name" value="KduI"/>
    <property type="match status" value="1"/>
</dbReference>
<reference evidence="2 3" key="1">
    <citation type="submission" date="2017-02" db="EMBL/GenBank/DDBJ databases">
        <authorList>
            <person name="Peterson S.W."/>
        </authorList>
    </citation>
    <scope>NUCLEOTIDE SEQUENCE [LARGE SCALE GENOMIC DNA]</scope>
    <source>
        <strain evidence="2 3">P15</strain>
    </source>
</reference>
<evidence type="ECO:0000313" key="2">
    <source>
        <dbReference type="EMBL" id="SKC60648.1"/>
    </source>
</evidence>
<dbReference type="PANTHER" id="PTHR39193:SF1">
    <property type="entry name" value="5-DEOXY-GLUCURONATE ISOMERASE"/>
    <property type="match status" value="1"/>
</dbReference>
<keyword evidence="1 2" id="KW-0413">Isomerase</keyword>
<sequence length="269" mass="28873">MTSPLLVRPHAPAADGTVLEVTPASAGWSHVGFAVVRLAAGETYSGGAADRETCLVLVAGTADVQAGDALFAAIGGRATPFEDRAPGAVYVPAGSDYTVKALDAVELAVCSAPAASQGQPRVIDSAHMSREVRGSGTNTRHVRNILPETEPAQSLLVVEVITPGGHWSSYPPHKHDTATPGEETLLEETYYHRLQPPQGFAIQRVYTDDRSLDETISVEDGNVVMVPRGYHPVGAPHGYDLYYLNVMAGPHRHWVFRNDPAHDWIVRKV</sequence>
<dbReference type="Gene3D" id="2.60.120.10">
    <property type="entry name" value="Jelly Rolls"/>
    <property type="match status" value="2"/>
</dbReference>
<dbReference type="SUPFAM" id="SSF51182">
    <property type="entry name" value="RmlC-like cupins"/>
    <property type="match status" value="1"/>
</dbReference>
<dbReference type="STRING" id="428993.SAMN06296058_1523"/>
<organism evidence="2 3">
    <name type="scientific">Pseudoxanthomonas indica</name>
    <dbReference type="NCBI Taxonomy" id="428993"/>
    <lineage>
        <taxon>Bacteria</taxon>
        <taxon>Pseudomonadati</taxon>
        <taxon>Pseudomonadota</taxon>
        <taxon>Gammaproteobacteria</taxon>
        <taxon>Lysobacterales</taxon>
        <taxon>Lysobacteraceae</taxon>
        <taxon>Pseudoxanthomonas</taxon>
    </lineage>
</organism>
<dbReference type="RefSeq" id="WP_079723814.1">
    <property type="nucleotide sequence ID" value="NZ_BMCL01000002.1"/>
</dbReference>
<protein>
    <submittedName>
        <fullName evidence="2">5-deoxyglucuronate isomerase</fullName>
    </submittedName>
</protein>
<keyword evidence="3" id="KW-1185">Reference proteome</keyword>
<dbReference type="InterPro" id="IPR014710">
    <property type="entry name" value="RmlC-like_jellyroll"/>
</dbReference>
<dbReference type="InterPro" id="IPR024203">
    <property type="entry name" value="Deoxy-glucuronate_isom_IolB"/>
</dbReference>
<dbReference type="AlphaFoldDB" id="A0A1T5KB40"/>
<name>A0A1T5KB40_9GAMM</name>
<accession>A0A1T5KB40</accession>
<proteinExistence type="predicted"/>
<dbReference type="OrthoDB" id="6121073at2"/>
<dbReference type="GO" id="GO:0008880">
    <property type="term" value="F:glucuronate isomerase activity"/>
    <property type="evidence" value="ECO:0007669"/>
    <property type="project" value="InterPro"/>
</dbReference>
<gene>
    <name evidence="2" type="ORF">SAMN06296058_1523</name>
</gene>
<evidence type="ECO:0000256" key="1">
    <source>
        <dbReference type="ARBA" id="ARBA00023235"/>
    </source>
</evidence>
<evidence type="ECO:0000313" key="3">
    <source>
        <dbReference type="Proteomes" id="UP000190341"/>
    </source>
</evidence>
<dbReference type="InterPro" id="IPR011051">
    <property type="entry name" value="RmlC_Cupin_sf"/>
</dbReference>
<dbReference type="GO" id="GO:0019310">
    <property type="term" value="P:inositol catabolic process"/>
    <property type="evidence" value="ECO:0007669"/>
    <property type="project" value="InterPro"/>
</dbReference>
<dbReference type="Proteomes" id="UP000190341">
    <property type="component" value="Unassembled WGS sequence"/>
</dbReference>
<dbReference type="EMBL" id="FUZV01000001">
    <property type="protein sequence ID" value="SKC60648.1"/>
    <property type="molecule type" value="Genomic_DNA"/>
</dbReference>
<dbReference type="PANTHER" id="PTHR39193">
    <property type="entry name" value="5-DEOXY-GLUCURONATE ISOMERASE"/>
    <property type="match status" value="1"/>
</dbReference>
<dbReference type="NCBIfam" id="TIGR04378">
    <property type="entry name" value="myo_inos_iolB"/>
    <property type="match status" value="1"/>
</dbReference>
<dbReference type="InterPro" id="IPR021120">
    <property type="entry name" value="KduI/IolB_isomerase"/>
</dbReference>